<dbReference type="RefSeq" id="WP_079605166.1">
    <property type="nucleotide sequence ID" value="NZ_LT670817.1"/>
</dbReference>
<dbReference type="PANTHER" id="PTHR42886:SF29">
    <property type="entry name" value="PUMMELIG, ISOFORM A"/>
    <property type="match status" value="1"/>
</dbReference>
<reference evidence="3 4" key="1">
    <citation type="submission" date="2016-11" db="EMBL/GenBank/DDBJ databases">
        <authorList>
            <person name="Jaros S."/>
            <person name="Januszkiewicz K."/>
            <person name="Wedrychowicz H."/>
        </authorList>
    </citation>
    <scope>NUCLEOTIDE SEQUENCE [LARGE SCALE GENOMIC DNA]</scope>
    <source>
        <strain evidence="3 4">GAS138</strain>
    </source>
</reference>
<protein>
    <submittedName>
        <fullName evidence="3">Lysophospholipase, alpha-beta hydrolase superfamily</fullName>
    </submittedName>
</protein>
<dbReference type="InterPro" id="IPR022742">
    <property type="entry name" value="Hydrolase_4"/>
</dbReference>
<dbReference type="EMBL" id="LT670817">
    <property type="protein sequence ID" value="SHH92004.1"/>
    <property type="molecule type" value="Genomic_DNA"/>
</dbReference>
<dbReference type="AlphaFoldDB" id="A0A1M5WXV9"/>
<dbReference type="PANTHER" id="PTHR42886">
    <property type="entry name" value="RE40534P-RELATED"/>
    <property type="match status" value="1"/>
</dbReference>
<evidence type="ECO:0000313" key="4">
    <source>
        <dbReference type="Proteomes" id="UP000189796"/>
    </source>
</evidence>
<dbReference type="GO" id="GO:0016787">
    <property type="term" value="F:hydrolase activity"/>
    <property type="evidence" value="ECO:0007669"/>
    <property type="project" value="UniProtKB-KW"/>
</dbReference>
<organism evidence="3 4">
    <name type="scientific">Bradyrhizobium erythrophlei</name>
    <dbReference type="NCBI Taxonomy" id="1437360"/>
    <lineage>
        <taxon>Bacteria</taxon>
        <taxon>Pseudomonadati</taxon>
        <taxon>Pseudomonadota</taxon>
        <taxon>Alphaproteobacteria</taxon>
        <taxon>Hyphomicrobiales</taxon>
        <taxon>Nitrobacteraceae</taxon>
        <taxon>Bradyrhizobium</taxon>
    </lineage>
</organism>
<evidence type="ECO:0000313" key="3">
    <source>
        <dbReference type="EMBL" id="SHH92004.1"/>
    </source>
</evidence>
<feature type="transmembrane region" description="Helical" evidence="1">
    <location>
        <begin position="20"/>
        <end position="42"/>
    </location>
</feature>
<keyword evidence="3" id="KW-0378">Hydrolase</keyword>
<dbReference type="Gene3D" id="3.40.50.1820">
    <property type="entry name" value="alpha/beta hydrolase"/>
    <property type="match status" value="1"/>
</dbReference>
<keyword evidence="1" id="KW-1133">Transmembrane helix</keyword>
<proteinExistence type="predicted"/>
<dbReference type="Pfam" id="PF12146">
    <property type="entry name" value="Hydrolase_4"/>
    <property type="match status" value="1"/>
</dbReference>
<dbReference type="InterPro" id="IPR029058">
    <property type="entry name" value="AB_hydrolase_fold"/>
</dbReference>
<dbReference type="Proteomes" id="UP000189796">
    <property type="component" value="Chromosome I"/>
</dbReference>
<accession>A0A1M5WXV9</accession>
<sequence length="340" mass="35376">MINGIGLKKTASALFSALRWGLCGVGVAALVLLVMIAAPLVAPPELRSISAARGTIDFSTLPAIERFQARDGTALGFRHYPATGPATGRVAILIHGSSGSSGNAIHVLSMALAAHGVESYAVDIRGHGASGTRGDIGYVGQLEHDLADFVAVVRKTSPTAPLTLIGHSAGGGFALRVAGSPIQGLFVRTVLLAPYLGYYAPTNRPNSGGWASPDMPRIIALTMLRRIGIVCCDALPVLAFAVPPHSEQSLVPAYTERLRSNFATHLDFRTDLAAATRPVSIYSGADDELMLADKYAEAVRGVTPPVTVKLIDGINHVGIVSNPRAVSMIADDVATAGLNS</sequence>
<dbReference type="OrthoDB" id="9808398at2"/>
<gene>
    <name evidence="3" type="ORF">SAMN05443248_6854</name>
</gene>
<name>A0A1M5WXV9_9BRAD</name>
<feature type="domain" description="Serine aminopeptidase S33" evidence="2">
    <location>
        <begin position="90"/>
        <end position="316"/>
    </location>
</feature>
<dbReference type="SUPFAM" id="SSF53474">
    <property type="entry name" value="alpha/beta-Hydrolases"/>
    <property type="match status" value="1"/>
</dbReference>
<keyword evidence="1" id="KW-0472">Membrane</keyword>
<evidence type="ECO:0000256" key="1">
    <source>
        <dbReference type="SAM" id="Phobius"/>
    </source>
</evidence>
<keyword evidence="1" id="KW-0812">Transmembrane</keyword>
<evidence type="ECO:0000259" key="2">
    <source>
        <dbReference type="Pfam" id="PF12146"/>
    </source>
</evidence>